<reference evidence="1 2" key="1">
    <citation type="journal article" date="2014" name="Int. J. Syst. Evol. Microbiol.">
        <title>Complete genome sequence of Corynebacterium casei LMG S-19264T (=DSM 44701T), isolated from a smear-ripened cheese.</title>
        <authorList>
            <consortium name="US DOE Joint Genome Institute (JGI-PGF)"/>
            <person name="Walter F."/>
            <person name="Albersmeier A."/>
            <person name="Kalinowski J."/>
            <person name="Ruckert C."/>
        </authorList>
    </citation>
    <scope>NUCLEOTIDE SEQUENCE [LARGE SCALE GENOMIC DNA]</scope>
    <source>
        <strain evidence="1 2">CGMCC 1.15295</strain>
    </source>
</reference>
<gene>
    <name evidence="1" type="ORF">GCM10011531_25070</name>
</gene>
<dbReference type="Pfam" id="PF11322">
    <property type="entry name" value="DUF3124"/>
    <property type="match status" value="1"/>
</dbReference>
<dbReference type="RefSeq" id="WP_188606736.1">
    <property type="nucleotide sequence ID" value="NZ_BMIC01000006.1"/>
</dbReference>
<comment type="caution">
    <text evidence="1">The sequence shown here is derived from an EMBL/GenBank/DDBJ whole genome shotgun (WGS) entry which is preliminary data.</text>
</comment>
<proteinExistence type="predicted"/>
<sequence>MKNIIYILVIAFCFSSCKQDEKELSSVNPINWKKRSINLKDSDSLIKGSSYLAVYSEIYSITEHRTINLTVTASIRNVSSTDTIYMLRGDYYNTKGDLTRTYFDFPIFLKPLETIEIVIDEKDTHGGTGANFIFEWALKHTGHEPIFDAVMISTSGQQGISFTTQGVKR</sequence>
<dbReference type="AlphaFoldDB" id="A0A8J2XAN0"/>
<dbReference type="InterPro" id="IPR021471">
    <property type="entry name" value="DUF3124"/>
</dbReference>
<dbReference type="EMBL" id="BMIC01000006">
    <property type="protein sequence ID" value="GFZ92260.1"/>
    <property type="molecule type" value="Genomic_DNA"/>
</dbReference>
<name>A0A8J2XAN0_9FLAO</name>
<organism evidence="1 2">
    <name type="scientific">Aquaticitalea lipolytica</name>
    <dbReference type="NCBI Taxonomy" id="1247562"/>
    <lineage>
        <taxon>Bacteria</taxon>
        <taxon>Pseudomonadati</taxon>
        <taxon>Bacteroidota</taxon>
        <taxon>Flavobacteriia</taxon>
        <taxon>Flavobacteriales</taxon>
        <taxon>Flavobacteriaceae</taxon>
        <taxon>Aquaticitalea</taxon>
    </lineage>
</organism>
<evidence type="ECO:0000313" key="2">
    <source>
        <dbReference type="Proteomes" id="UP000598120"/>
    </source>
</evidence>
<evidence type="ECO:0000313" key="1">
    <source>
        <dbReference type="EMBL" id="GFZ92260.1"/>
    </source>
</evidence>
<accession>A0A8J2XAN0</accession>
<keyword evidence="2" id="KW-1185">Reference proteome</keyword>
<evidence type="ECO:0008006" key="3">
    <source>
        <dbReference type="Google" id="ProtNLM"/>
    </source>
</evidence>
<protein>
    <recommendedName>
        <fullName evidence="3">DUF3124 domain-containing protein</fullName>
    </recommendedName>
</protein>
<dbReference type="Proteomes" id="UP000598120">
    <property type="component" value="Unassembled WGS sequence"/>
</dbReference>